<keyword evidence="1" id="KW-0732">Signal</keyword>
<feature type="chain" id="PRO_5022870615" description="Outer membrane protein beta-barrel domain protein" evidence="1">
    <location>
        <begin position="26"/>
        <end position="253"/>
    </location>
</feature>
<proteinExistence type="predicted"/>
<dbReference type="STRING" id="1249483.LEP1GSC202_0360"/>
<protein>
    <recommendedName>
        <fullName evidence="4">Outer membrane protein beta-barrel domain protein</fullName>
    </recommendedName>
</protein>
<sequence length="253" mass="29308">MKKLKTFIYTTLVFMAINTFTSVLNAEAIAESESNLDLSKRKNLHIYYTPFATTQYTEYPFRIRNENRTFSLLYGFTEKFFLGFTYSRGDSPKFKTQIDLNSSPSGFGLQDITKTRESEFFVLRSQYFFFGNFYGSANLGIEKGYKLEDKNFRSFQGLNTTVEPYSKTTTYSDRLFGTVGLGYRKEVFGRLLIGIECEYGIMNSGRRNQHYTFNPQFYNGLPPKYIIDKFVITNESKPNSEFSYISLYAGIAI</sequence>
<dbReference type="Proteomes" id="UP000013996">
    <property type="component" value="Unassembled WGS sequence"/>
</dbReference>
<evidence type="ECO:0000313" key="3">
    <source>
        <dbReference type="Proteomes" id="UP000013996"/>
    </source>
</evidence>
<dbReference type="AlphaFoldDB" id="A0A5E8H8K3"/>
<feature type="signal peptide" evidence="1">
    <location>
        <begin position="1"/>
        <end position="25"/>
    </location>
</feature>
<dbReference type="EMBL" id="AOGX02000046">
    <property type="protein sequence ID" value="EOQ87103.1"/>
    <property type="molecule type" value="Genomic_DNA"/>
</dbReference>
<evidence type="ECO:0000256" key="1">
    <source>
        <dbReference type="SAM" id="SignalP"/>
    </source>
</evidence>
<evidence type="ECO:0008006" key="4">
    <source>
        <dbReference type="Google" id="ProtNLM"/>
    </source>
</evidence>
<reference evidence="2 3" key="1">
    <citation type="submission" date="2013-04" db="EMBL/GenBank/DDBJ databases">
        <authorList>
            <person name="Harkins D.M."/>
            <person name="Durkin A.S."/>
            <person name="Brinkac L.M."/>
            <person name="Haft D.H."/>
            <person name="Selengut J.D."/>
            <person name="Sanka R."/>
            <person name="DePew J."/>
            <person name="Purushe J."/>
            <person name="Hartskeerl R.A."/>
            <person name="Ahmed A."/>
            <person name="van der Linden H."/>
            <person name="Goris M.G.A."/>
            <person name="Vinetz J.M."/>
            <person name="Sutton G.G."/>
            <person name="Nierman W.C."/>
            <person name="Fouts D.E."/>
        </authorList>
    </citation>
    <scope>NUCLEOTIDE SEQUENCE [LARGE SCALE GENOMIC DNA]</scope>
    <source>
        <strain evidence="2 3">Sao Paulo</strain>
    </source>
</reference>
<name>A0A5E8H8K3_9LEPT</name>
<accession>A0A5E8H8K3</accession>
<comment type="caution">
    <text evidence="2">The sequence shown here is derived from an EMBL/GenBank/DDBJ whole genome shotgun (WGS) entry which is preliminary data.</text>
</comment>
<organism evidence="2 3">
    <name type="scientific">Leptospira yanagawae serovar Saopaulo str. Sao Paulo = ATCC 700523</name>
    <dbReference type="NCBI Taxonomy" id="1249483"/>
    <lineage>
        <taxon>Bacteria</taxon>
        <taxon>Pseudomonadati</taxon>
        <taxon>Spirochaetota</taxon>
        <taxon>Spirochaetia</taxon>
        <taxon>Leptospirales</taxon>
        <taxon>Leptospiraceae</taxon>
        <taxon>Leptospira</taxon>
    </lineage>
</organism>
<gene>
    <name evidence="2" type="ORF">LEP1GSC202_0360</name>
</gene>
<dbReference type="RefSeq" id="WP_015679194.1">
    <property type="nucleotide sequence ID" value="NZ_AOGX02000046.1"/>
</dbReference>
<dbReference type="OrthoDB" id="339925at2"/>
<evidence type="ECO:0000313" key="2">
    <source>
        <dbReference type="EMBL" id="EOQ87103.1"/>
    </source>
</evidence>